<dbReference type="GO" id="GO:0003872">
    <property type="term" value="F:6-phosphofructokinase activity"/>
    <property type="evidence" value="ECO:0007669"/>
    <property type="project" value="InterPro"/>
</dbReference>
<dbReference type="PANTHER" id="PTHR45770">
    <property type="entry name" value="ATP-DEPENDENT 6-PHOSPHOFRUCTOKINASE 1"/>
    <property type="match status" value="1"/>
</dbReference>
<organism evidence="2 3">
    <name type="scientific">Malus domestica</name>
    <name type="common">Apple</name>
    <name type="synonym">Pyrus malus</name>
    <dbReference type="NCBI Taxonomy" id="3750"/>
    <lineage>
        <taxon>Eukaryota</taxon>
        <taxon>Viridiplantae</taxon>
        <taxon>Streptophyta</taxon>
        <taxon>Embryophyta</taxon>
        <taxon>Tracheophyta</taxon>
        <taxon>Spermatophyta</taxon>
        <taxon>Magnoliopsida</taxon>
        <taxon>eudicotyledons</taxon>
        <taxon>Gunneridae</taxon>
        <taxon>Pentapetalae</taxon>
        <taxon>rosids</taxon>
        <taxon>fabids</taxon>
        <taxon>Rosales</taxon>
        <taxon>Rosaceae</taxon>
        <taxon>Amygdaloideae</taxon>
        <taxon>Maleae</taxon>
        <taxon>Malus</taxon>
    </lineage>
</organism>
<dbReference type="SUPFAM" id="SSF53784">
    <property type="entry name" value="Phosphofructokinase"/>
    <property type="match status" value="1"/>
</dbReference>
<evidence type="ECO:0008006" key="4">
    <source>
        <dbReference type="Google" id="ProtNLM"/>
    </source>
</evidence>
<dbReference type="AlphaFoldDB" id="A0A498JG90"/>
<keyword evidence="1" id="KW-0021">Allosteric enzyme</keyword>
<sequence>MWKVHKLNMSTLNPHEQHITGVEEAQRAINAAHVEVEGVENGVGIVKLMGRHSGLISLYATLASRDVAAVGFLNLLKSGLKKWTCGYCVSRRAGQEYVGLWLTQKIKLPFIYSMSQDHFTKVPKMAINMKYIEARNFYPTYMIRAIPSNASDNIHCTLLAHSAVHGAMAGFSGFTVGPVSSKHAYIPIARVTENQNKVSLTDRMWARLLAIDEPA</sequence>
<evidence type="ECO:0000313" key="3">
    <source>
        <dbReference type="Proteomes" id="UP000290289"/>
    </source>
</evidence>
<accession>A0A498JG90</accession>
<dbReference type="EMBL" id="RDQH01000333">
    <property type="protein sequence ID" value="RXH94859.1"/>
    <property type="molecule type" value="Genomic_DNA"/>
</dbReference>
<name>A0A498JG90_MALDO</name>
<dbReference type="Gene3D" id="3.40.50.460">
    <property type="entry name" value="Phosphofructokinase domain"/>
    <property type="match status" value="1"/>
</dbReference>
<evidence type="ECO:0000313" key="2">
    <source>
        <dbReference type="EMBL" id="RXH94859.1"/>
    </source>
</evidence>
<dbReference type="InterPro" id="IPR050929">
    <property type="entry name" value="PFKA"/>
</dbReference>
<gene>
    <name evidence="2" type="ORF">DVH24_024543</name>
</gene>
<dbReference type="Proteomes" id="UP000290289">
    <property type="component" value="Chromosome 7"/>
</dbReference>
<proteinExistence type="predicted"/>
<comment type="caution">
    <text evidence="2">The sequence shown here is derived from an EMBL/GenBank/DDBJ whole genome shotgun (WGS) entry which is preliminary data.</text>
</comment>
<dbReference type="InterPro" id="IPR035966">
    <property type="entry name" value="PKF_sf"/>
</dbReference>
<keyword evidence="3" id="KW-1185">Reference proteome</keyword>
<reference evidence="2 3" key="1">
    <citation type="submission" date="2018-10" db="EMBL/GenBank/DDBJ databases">
        <title>A high-quality apple genome assembly.</title>
        <authorList>
            <person name="Hu J."/>
        </authorList>
    </citation>
    <scope>NUCLEOTIDE SEQUENCE [LARGE SCALE GENOMIC DNA]</scope>
    <source>
        <strain evidence="3">cv. HFTH1</strain>
        <tissue evidence="2">Young leaf</tissue>
    </source>
</reference>
<evidence type="ECO:0000256" key="1">
    <source>
        <dbReference type="ARBA" id="ARBA00022533"/>
    </source>
</evidence>
<protein>
    <recommendedName>
        <fullName evidence="4">Phosphofructokinase domain-containing protein</fullName>
    </recommendedName>
</protein>
<dbReference type="STRING" id="3750.A0A498JG90"/>